<name>A0A3M8DWS3_9BACL</name>
<dbReference type="InterPro" id="IPR052017">
    <property type="entry name" value="TSUP"/>
</dbReference>
<dbReference type="GO" id="GO:0005886">
    <property type="term" value="C:plasma membrane"/>
    <property type="evidence" value="ECO:0007669"/>
    <property type="project" value="UniProtKB-SubCell"/>
</dbReference>
<protein>
    <recommendedName>
        <fullName evidence="8">Probable membrane transporter protein</fullName>
    </recommendedName>
</protein>
<keyword evidence="10" id="KW-1185">Reference proteome</keyword>
<evidence type="ECO:0000256" key="5">
    <source>
        <dbReference type="ARBA" id="ARBA00022692"/>
    </source>
</evidence>
<evidence type="ECO:0000256" key="2">
    <source>
        <dbReference type="ARBA" id="ARBA00009142"/>
    </source>
</evidence>
<keyword evidence="7 8" id="KW-0472">Membrane</keyword>
<keyword evidence="4 8" id="KW-1003">Cell membrane</keyword>
<dbReference type="Pfam" id="PF01925">
    <property type="entry name" value="TauE"/>
    <property type="match status" value="1"/>
</dbReference>
<reference evidence="9 10" key="1">
    <citation type="submission" date="2018-10" db="EMBL/GenBank/DDBJ databases">
        <title>Phylogenomics of Brevibacillus.</title>
        <authorList>
            <person name="Dunlap C."/>
        </authorList>
    </citation>
    <scope>NUCLEOTIDE SEQUENCE [LARGE SCALE GENOMIC DNA]</scope>
    <source>
        <strain evidence="9 10">JCM 15716</strain>
    </source>
</reference>
<gene>
    <name evidence="9" type="ORF">EDM56_00850</name>
</gene>
<dbReference type="RefSeq" id="WP_122916247.1">
    <property type="nucleotide sequence ID" value="NZ_RHHQ01000003.1"/>
</dbReference>
<keyword evidence="6 8" id="KW-1133">Transmembrane helix</keyword>
<dbReference type="Proteomes" id="UP000271031">
    <property type="component" value="Unassembled WGS sequence"/>
</dbReference>
<sequence>MDLDLTTVLLLALFGFVAAFIDSCVGGGGLISLPALVGLGIPMHLALGTNKLASTFSSFTSSATFISMGKYDKKLMLMLFPVSFIGSLIGAKAVLFISDSVLRTLIIVMLAAIFVYTLINKKFGKETQFKGFTSFTLGLGIPFAFIIGFYDGFFGPGTGSFLIFVMVLLFGYDFVIGAGNGRILNFASNLAALLLFLFEGKVLILPGLTMGVAMILGATLGTRMAVKTGVKYVRPLFMLVSITLMGKMIYELIWK</sequence>
<dbReference type="PANTHER" id="PTHR30269:SF0">
    <property type="entry name" value="MEMBRANE TRANSPORTER PROTEIN YFCA-RELATED"/>
    <property type="match status" value="1"/>
</dbReference>
<organism evidence="9 10">
    <name type="scientific">Brevibacillus fluminis</name>
    <dbReference type="NCBI Taxonomy" id="511487"/>
    <lineage>
        <taxon>Bacteria</taxon>
        <taxon>Bacillati</taxon>
        <taxon>Bacillota</taxon>
        <taxon>Bacilli</taxon>
        <taxon>Bacillales</taxon>
        <taxon>Paenibacillaceae</taxon>
        <taxon>Brevibacillus</taxon>
    </lineage>
</organism>
<comment type="caution">
    <text evidence="9">The sequence shown here is derived from an EMBL/GenBank/DDBJ whole genome shotgun (WGS) entry which is preliminary data.</text>
</comment>
<dbReference type="AlphaFoldDB" id="A0A3M8DWS3"/>
<accession>A0A3M8DWS3</accession>
<feature type="transmembrane region" description="Helical" evidence="8">
    <location>
        <begin position="75"/>
        <end position="95"/>
    </location>
</feature>
<comment type="similarity">
    <text evidence="2 8">Belongs to the 4-toluene sulfonate uptake permease (TSUP) (TC 2.A.102) family.</text>
</comment>
<dbReference type="InterPro" id="IPR002781">
    <property type="entry name" value="TM_pro_TauE-like"/>
</dbReference>
<feature type="transmembrane region" description="Helical" evidence="8">
    <location>
        <begin position="131"/>
        <end position="153"/>
    </location>
</feature>
<keyword evidence="3" id="KW-0813">Transport</keyword>
<dbReference type="EMBL" id="RHHQ01000003">
    <property type="protein sequence ID" value="RNB92542.1"/>
    <property type="molecule type" value="Genomic_DNA"/>
</dbReference>
<feature type="transmembrane region" description="Helical" evidence="8">
    <location>
        <begin position="101"/>
        <end position="119"/>
    </location>
</feature>
<comment type="subcellular location">
    <subcellularLocation>
        <location evidence="1 8">Cell membrane</location>
        <topology evidence="1 8">Multi-pass membrane protein</topology>
    </subcellularLocation>
</comment>
<feature type="transmembrane region" description="Helical" evidence="8">
    <location>
        <begin position="159"/>
        <end position="178"/>
    </location>
</feature>
<evidence type="ECO:0000313" key="10">
    <source>
        <dbReference type="Proteomes" id="UP000271031"/>
    </source>
</evidence>
<dbReference type="PANTHER" id="PTHR30269">
    <property type="entry name" value="TRANSMEMBRANE PROTEIN YFCA"/>
    <property type="match status" value="1"/>
</dbReference>
<evidence type="ECO:0000256" key="1">
    <source>
        <dbReference type="ARBA" id="ARBA00004651"/>
    </source>
</evidence>
<feature type="transmembrane region" description="Helical" evidence="8">
    <location>
        <begin position="236"/>
        <end position="254"/>
    </location>
</feature>
<evidence type="ECO:0000256" key="6">
    <source>
        <dbReference type="ARBA" id="ARBA00022989"/>
    </source>
</evidence>
<evidence type="ECO:0000256" key="7">
    <source>
        <dbReference type="ARBA" id="ARBA00023136"/>
    </source>
</evidence>
<evidence type="ECO:0000256" key="3">
    <source>
        <dbReference type="ARBA" id="ARBA00022448"/>
    </source>
</evidence>
<evidence type="ECO:0000256" key="4">
    <source>
        <dbReference type="ARBA" id="ARBA00022475"/>
    </source>
</evidence>
<evidence type="ECO:0000256" key="8">
    <source>
        <dbReference type="RuleBase" id="RU363041"/>
    </source>
</evidence>
<feature type="transmembrane region" description="Helical" evidence="8">
    <location>
        <begin position="190"/>
        <end position="216"/>
    </location>
</feature>
<proteinExistence type="inferred from homology"/>
<keyword evidence="5 8" id="KW-0812">Transmembrane</keyword>
<dbReference type="OrthoDB" id="554695at2"/>
<evidence type="ECO:0000313" key="9">
    <source>
        <dbReference type="EMBL" id="RNB92542.1"/>
    </source>
</evidence>